<accession>A0A437JU18</accession>
<dbReference type="SUPFAM" id="SSF46689">
    <property type="entry name" value="Homeodomain-like"/>
    <property type="match status" value="1"/>
</dbReference>
<evidence type="ECO:0000313" key="3">
    <source>
        <dbReference type="Proteomes" id="UP000288178"/>
    </source>
</evidence>
<comment type="caution">
    <text evidence="2">The sequence shown here is derived from an EMBL/GenBank/DDBJ whole genome shotgun (WGS) entry which is preliminary data.</text>
</comment>
<dbReference type="NCBIfam" id="TIGR00229">
    <property type="entry name" value="sensory_box"/>
    <property type="match status" value="1"/>
</dbReference>
<dbReference type="Pfam" id="PF13188">
    <property type="entry name" value="PAS_8"/>
    <property type="match status" value="2"/>
</dbReference>
<dbReference type="GO" id="GO:0006355">
    <property type="term" value="P:regulation of DNA-templated transcription"/>
    <property type="evidence" value="ECO:0007669"/>
    <property type="project" value="InterPro"/>
</dbReference>
<dbReference type="Gene3D" id="1.20.5.430">
    <property type="match status" value="1"/>
</dbReference>
<keyword evidence="3" id="KW-1185">Reference proteome</keyword>
<gene>
    <name evidence="2" type="primary">ppsR</name>
    <name evidence="2" type="ORF">ENE75_13240</name>
</gene>
<evidence type="ECO:0000313" key="2">
    <source>
        <dbReference type="EMBL" id="RVT50778.1"/>
    </source>
</evidence>
<dbReference type="Gene3D" id="1.10.10.60">
    <property type="entry name" value="Homeodomain-like"/>
    <property type="match status" value="1"/>
</dbReference>
<proteinExistence type="predicted"/>
<dbReference type="EMBL" id="SACT01000004">
    <property type="protein sequence ID" value="RVT50778.1"/>
    <property type="molecule type" value="Genomic_DNA"/>
</dbReference>
<name>A0A437JU18_9BURK</name>
<evidence type="ECO:0000259" key="1">
    <source>
        <dbReference type="PROSITE" id="PS50112"/>
    </source>
</evidence>
<dbReference type="PRINTS" id="PR01590">
    <property type="entry name" value="HTHFIS"/>
</dbReference>
<dbReference type="Proteomes" id="UP000288178">
    <property type="component" value="Unassembled WGS sequence"/>
</dbReference>
<dbReference type="PANTHER" id="PTHR44757">
    <property type="entry name" value="DIGUANYLATE CYCLASE DGCP"/>
    <property type="match status" value="1"/>
</dbReference>
<dbReference type="PANTHER" id="PTHR44757:SF2">
    <property type="entry name" value="BIOFILM ARCHITECTURE MAINTENANCE PROTEIN MBAA"/>
    <property type="match status" value="1"/>
</dbReference>
<dbReference type="InterPro" id="IPR011785">
    <property type="entry name" value="Tscrpt_reg_PpsR-CrtJ"/>
</dbReference>
<dbReference type="InterPro" id="IPR052155">
    <property type="entry name" value="Biofilm_reg_signaling"/>
</dbReference>
<dbReference type="InterPro" id="IPR000014">
    <property type="entry name" value="PAS"/>
</dbReference>
<feature type="domain" description="PAS" evidence="1">
    <location>
        <begin position="153"/>
        <end position="199"/>
    </location>
</feature>
<dbReference type="RefSeq" id="WP_128198804.1">
    <property type="nucleotide sequence ID" value="NZ_SACT01000004.1"/>
</dbReference>
<organism evidence="2 3">
    <name type="scientific">Rubrivivax albus</name>
    <dbReference type="NCBI Taxonomy" id="2499835"/>
    <lineage>
        <taxon>Bacteria</taxon>
        <taxon>Pseudomonadati</taxon>
        <taxon>Pseudomonadota</taxon>
        <taxon>Betaproteobacteria</taxon>
        <taxon>Burkholderiales</taxon>
        <taxon>Sphaerotilaceae</taxon>
        <taxon>Rubrivivax</taxon>
    </lineage>
</organism>
<protein>
    <submittedName>
        <fullName evidence="2">Transcriptional regulator PpsR</fullName>
    </submittedName>
</protein>
<dbReference type="CDD" id="cd00130">
    <property type="entry name" value="PAS"/>
    <property type="match status" value="2"/>
</dbReference>
<sequence length="488" mass="51178">MTEQAPDPVDLGALSALAPQLAATFVSVASDVALVIDPGGVITNVALGAEPITSQPGDWVGRPWVDTVTGETRQKIEALLQEVQAAGVSRRREVNHPVSGGADVPVAYAAVRLGRNGPVLAVGRDLRAVSAIQQQFIDAQQSMERDYWRQRQAESRYRMLFQVAHDGVMVVDAANLRIVEANRAAAALFDAQPADMTGRLVSDGIAAPLRATVDELLVAARTTGRPGELRALVSPTGGAASAPVAIDLSATPFRADDAMLLLVRLRSAESPFGDGGADHRLTEFVERSPDAIVIADSAGRVLMNNPAFAQLCRDSGGLPSDIATPVGQTLVTLLGDTDGRVAAALAEARSRGIAELRPAVAGVHVGRQLDVELSAALLAEGDQECIGLTLRRIDGRLAALPPQIGELAGALDRLAVQVGIVPLPELLQEATDLAERHLLEAAMNRAQGNAMQAAQLLGISAESLWLRMRHHRLSIAGHGGSLPPGALN</sequence>
<dbReference type="Pfam" id="PF02954">
    <property type="entry name" value="HTH_8"/>
    <property type="match status" value="1"/>
</dbReference>
<dbReference type="AlphaFoldDB" id="A0A437JU18"/>
<reference evidence="2 3" key="1">
    <citation type="submission" date="2019-01" db="EMBL/GenBank/DDBJ databases">
        <authorList>
            <person name="Chen W.-M."/>
        </authorList>
    </citation>
    <scope>NUCLEOTIDE SEQUENCE [LARGE SCALE GENOMIC DNA]</scope>
    <source>
        <strain evidence="2 3">ICH-3</strain>
    </source>
</reference>
<dbReference type="SMART" id="SM00091">
    <property type="entry name" value="PAS"/>
    <property type="match status" value="3"/>
</dbReference>
<dbReference type="PROSITE" id="PS50112">
    <property type="entry name" value="PAS"/>
    <property type="match status" value="1"/>
</dbReference>
<dbReference type="Gene3D" id="3.30.450.20">
    <property type="entry name" value="PAS domain"/>
    <property type="match status" value="3"/>
</dbReference>
<dbReference type="GO" id="GO:0043565">
    <property type="term" value="F:sequence-specific DNA binding"/>
    <property type="evidence" value="ECO:0007669"/>
    <property type="project" value="InterPro"/>
</dbReference>
<dbReference type="NCBIfam" id="TIGR02040">
    <property type="entry name" value="PpsR-CrtJ"/>
    <property type="match status" value="1"/>
</dbReference>
<dbReference type="InterPro" id="IPR035965">
    <property type="entry name" value="PAS-like_dom_sf"/>
</dbReference>
<dbReference type="InterPro" id="IPR009057">
    <property type="entry name" value="Homeodomain-like_sf"/>
</dbReference>
<dbReference type="InterPro" id="IPR002197">
    <property type="entry name" value="HTH_Fis"/>
</dbReference>
<dbReference type="OrthoDB" id="5499170at2"/>
<dbReference type="SUPFAM" id="SSF55785">
    <property type="entry name" value="PYP-like sensor domain (PAS domain)"/>
    <property type="match status" value="3"/>
</dbReference>